<gene>
    <name evidence="2" type="primary">LOC110274392</name>
</gene>
<proteinExistence type="predicted"/>
<accession>A0A9C6TDL0</accession>
<keyword evidence="1" id="KW-1185">Reference proteome</keyword>
<protein>
    <submittedName>
        <fullName evidence="2">Uncharacterized protein LOC110274392</fullName>
    </submittedName>
</protein>
<name>A0A9C6TDL0_ARADU</name>
<dbReference type="RefSeq" id="XP_052108579.1">
    <property type="nucleotide sequence ID" value="XM_052252619.1"/>
</dbReference>
<dbReference type="Proteomes" id="UP000515211">
    <property type="component" value="Chromosome 8"/>
</dbReference>
<organism evidence="1 2">
    <name type="scientific">Arachis duranensis</name>
    <name type="common">Wild peanut</name>
    <dbReference type="NCBI Taxonomy" id="130453"/>
    <lineage>
        <taxon>Eukaryota</taxon>
        <taxon>Viridiplantae</taxon>
        <taxon>Streptophyta</taxon>
        <taxon>Embryophyta</taxon>
        <taxon>Tracheophyta</taxon>
        <taxon>Spermatophyta</taxon>
        <taxon>Magnoliopsida</taxon>
        <taxon>eudicotyledons</taxon>
        <taxon>Gunneridae</taxon>
        <taxon>Pentapetalae</taxon>
        <taxon>rosids</taxon>
        <taxon>fabids</taxon>
        <taxon>Fabales</taxon>
        <taxon>Fabaceae</taxon>
        <taxon>Papilionoideae</taxon>
        <taxon>50 kb inversion clade</taxon>
        <taxon>dalbergioids sensu lato</taxon>
        <taxon>Dalbergieae</taxon>
        <taxon>Pterocarpus clade</taxon>
        <taxon>Arachis</taxon>
    </lineage>
</organism>
<dbReference type="KEGG" id="adu:110274392"/>
<reference evidence="1" key="1">
    <citation type="journal article" date="2016" name="Nat. Genet.">
        <title>The genome sequences of Arachis duranensis and Arachis ipaensis, the diploid ancestors of cultivated peanut.</title>
        <authorList>
            <person name="Bertioli D.J."/>
            <person name="Cannon S.B."/>
            <person name="Froenicke L."/>
            <person name="Huang G."/>
            <person name="Farmer A.D."/>
            <person name="Cannon E.K."/>
            <person name="Liu X."/>
            <person name="Gao D."/>
            <person name="Clevenger J."/>
            <person name="Dash S."/>
            <person name="Ren L."/>
            <person name="Moretzsohn M.C."/>
            <person name="Shirasawa K."/>
            <person name="Huang W."/>
            <person name="Vidigal B."/>
            <person name="Abernathy B."/>
            <person name="Chu Y."/>
            <person name="Niederhuth C.E."/>
            <person name="Umale P."/>
            <person name="Araujo A.C."/>
            <person name="Kozik A."/>
            <person name="Kim K.D."/>
            <person name="Burow M.D."/>
            <person name="Varshney R.K."/>
            <person name="Wang X."/>
            <person name="Zhang X."/>
            <person name="Barkley N."/>
            <person name="Guimaraes P.M."/>
            <person name="Isobe S."/>
            <person name="Guo B."/>
            <person name="Liao B."/>
            <person name="Stalker H.T."/>
            <person name="Schmitz R.J."/>
            <person name="Scheffler B.E."/>
            <person name="Leal-Bertioli S.C."/>
            <person name="Xun X."/>
            <person name="Jackson S.A."/>
            <person name="Michelmore R."/>
            <person name="Ozias-Akins P."/>
        </authorList>
    </citation>
    <scope>NUCLEOTIDE SEQUENCE [LARGE SCALE GENOMIC DNA]</scope>
    <source>
        <strain evidence="1">cv. V14167</strain>
    </source>
</reference>
<reference evidence="2" key="2">
    <citation type="submission" date="2025-08" db="UniProtKB">
        <authorList>
            <consortium name="RefSeq"/>
        </authorList>
    </citation>
    <scope>IDENTIFICATION</scope>
    <source>
        <tissue evidence="2">Whole plant</tissue>
    </source>
</reference>
<sequence>MVDGETSHLALGATIVNTGLFYTDNHSPRNMARIEILDGVVKLAAFETNCKVVKVPTHDQDLIDRMCHRFGLSSERAYEGILPTITYFKDANWAYFCYKNYDTDFHTLRDNGLTDLVALKRACRRFVSGLEKLHRSNQSHGDVTCYHLVTSNGDGFLGGSIGPSLLDTYTRGHGGASVLVTDPFKKDMVDLAKAIEDSIHPNILPLGYPNTELGMFIYFLKHHNRLNSITPHPYVLTSMEVRDFYVTVREDFRPIARGTLNNEFRSRKSARSFPNSRLGWHPVVRDSADQTLGAFGYANYHNDDMGLVTFIRDFWVHAQKDGQVSVLEHCDDIHRLLEETFPGYSGIVYEVALLGRHGRIIF</sequence>
<evidence type="ECO:0000313" key="2">
    <source>
        <dbReference type="RefSeq" id="XP_052108579.1"/>
    </source>
</evidence>
<dbReference type="AlphaFoldDB" id="A0A9C6TDL0"/>
<dbReference type="GeneID" id="110274392"/>
<evidence type="ECO:0000313" key="1">
    <source>
        <dbReference type="Proteomes" id="UP000515211"/>
    </source>
</evidence>